<comment type="caution">
    <text evidence="2">The sequence shown here is derived from an EMBL/GenBank/DDBJ whole genome shotgun (WGS) entry which is preliminary data.</text>
</comment>
<evidence type="ECO:0000256" key="1">
    <source>
        <dbReference type="SAM" id="MobiDB-lite"/>
    </source>
</evidence>
<dbReference type="AlphaFoldDB" id="M3ESZ1"/>
<evidence type="ECO:0000313" key="2">
    <source>
        <dbReference type="EMBL" id="EMF84153.1"/>
    </source>
</evidence>
<feature type="compositionally biased region" description="Basic residues" evidence="1">
    <location>
        <begin position="28"/>
        <end position="38"/>
    </location>
</feature>
<name>M3ESZ1_9LEPT</name>
<reference evidence="2 3" key="1">
    <citation type="submission" date="2013-01" db="EMBL/GenBank/DDBJ databases">
        <authorList>
            <person name="Harkins D.M."/>
            <person name="Durkin A.S."/>
            <person name="Brinkac L.M."/>
            <person name="Haft D.H."/>
            <person name="Selengut J.D."/>
            <person name="Sanka R."/>
            <person name="DePew J."/>
            <person name="Purushe J."/>
            <person name="Tulsiani S.M."/>
            <person name="Graham G.C."/>
            <person name="Burns M.-A."/>
            <person name="Dohnt M.F."/>
            <person name="Smythe L.D."/>
            <person name="McKay D.B."/>
            <person name="Craig S.B."/>
            <person name="Vinetz J.M."/>
            <person name="Sutton G.G."/>
            <person name="Nierman W.C."/>
            <person name="Fouts D.E."/>
        </authorList>
    </citation>
    <scope>NUCLEOTIDE SEQUENCE [LARGE SCALE GENOMIC DNA]</scope>
    <source>
        <strain evidence="2 3">LT2116</strain>
    </source>
</reference>
<dbReference type="Proteomes" id="UP000011770">
    <property type="component" value="Unassembled WGS sequence"/>
</dbReference>
<feature type="region of interest" description="Disordered" evidence="1">
    <location>
        <begin position="21"/>
        <end position="51"/>
    </location>
</feature>
<feature type="compositionally biased region" description="Basic and acidic residues" evidence="1">
    <location>
        <begin position="39"/>
        <end position="51"/>
    </location>
</feature>
<sequence>MLKIFYWFNRYLEKNDFRYEDHRSSETKKHKRRKFPGKKGRDPFRMDKEYK</sequence>
<proteinExistence type="predicted"/>
<evidence type="ECO:0000313" key="3">
    <source>
        <dbReference type="Proteomes" id="UP000011770"/>
    </source>
</evidence>
<gene>
    <name evidence="2" type="ORF">LEP1GSC188_0082</name>
</gene>
<accession>M3ESZ1</accession>
<dbReference type="EMBL" id="AHOR02000006">
    <property type="protein sequence ID" value="EMF84153.1"/>
    <property type="molecule type" value="Genomic_DNA"/>
</dbReference>
<organism evidence="2 3">
    <name type="scientific">Leptospira weilii serovar Topaz str. LT2116</name>
    <dbReference type="NCBI Taxonomy" id="1088540"/>
    <lineage>
        <taxon>Bacteria</taxon>
        <taxon>Pseudomonadati</taxon>
        <taxon>Spirochaetota</taxon>
        <taxon>Spirochaetia</taxon>
        <taxon>Leptospirales</taxon>
        <taxon>Leptospiraceae</taxon>
        <taxon>Leptospira</taxon>
    </lineage>
</organism>
<protein>
    <submittedName>
        <fullName evidence="2">Uncharacterized protein</fullName>
    </submittedName>
</protein>